<evidence type="ECO:0000313" key="3">
    <source>
        <dbReference type="Proteomes" id="UP000298787"/>
    </source>
</evidence>
<evidence type="ECO:0000256" key="1">
    <source>
        <dbReference type="SAM" id="MobiDB-lite"/>
    </source>
</evidence>
<name>A0A4V6ANA5_COLLU</name>
<accession>A0A4V6ANA5</accession>
<reference evidence="2 3" key="1">
    <citation type="submission" date="2019-01" db="EMBL/GenBank/DDBJ databases">
        <title>Genome Assembly of Collichthys lucidus.</title>
        <authorList>
            <person name="Cai M."/>
            <person name="Xiao S."/>
        </authorList>
    </citation>
    <scope>NUCLEOTIDE SEQUENCE [LARGE SCALE GENOMIC DNA]</scope>
    <source>
        <strain evidence="2">JT15FE1705JMU</strain>
        <tissue evidence="2">Muscle</tissue>
    </source>
</reference>
<dbReference type="AlphaFoldDB" id="A0A4V6ANA5"/>
<protein>
    <submittedName>
        <fullName evidence="2">Uncharacterized protein</fullName>
    </submittedName>
</protein>
<gene>
    <name evidence="2" type="ORF">D9C73_006025</name>
</gene>
<keyword evidence="3" id="KW-1185">Reference proteome</keyword>
<organism evidence="2 3">
    <name type="scientific">Collichthys lucidus</name>
    <name type="common">Big head croaker</name>
    <name type="synonym">Sciaena lucida</name>
    <dbReference type="NCBI Taxonomy" id="240159"/>
    <lineage>
        <taxon>Eukaryota</taxon>
        <taxon>Metazoa</taxon>
        <taxon>Chordata</taxon>
        <taxon>Craniata</taxon>
        <taxon>Vertebrata</taxon>
        <taxon>Euteleostomi</taxon>
        <taxon>Actinopterygii</taxon>
        <taxon>Neopterygii</taxon>
        <taxon>Teleostei</taxon>
        <taxon>Neoteleostei</taxon>
        <taxon>Acanthomorphata</taxon>
        <taxon>Eupercaria</taxon>
        <taxon>Sciaenidae</taxon>
        <taxon>Collichthys</taxon>
    </lineage>
</organism>
<dbReference type="EMBL" id="CM014083">
    <property type="protein sequence ID" value="TKS71952.1"/>
    <property type="molecule type" value="Genomic_DNA"/>
</dbReference>
<proteinExistence type="predicted"/>
<evidence type="ECO:0000313" key="2">
    <source>
        <dbReference type="EMBL" id="TKS71952.1"/>
    </source>
</evidence>
<sequence>MAVHKKETVDGDTGMGGTPTITGVQAQNGRAAYFSRIRLEMDPIVVKVIIDHHRESTERQEAQRLTILSELKKRERVTSGISIDKTREVVIRCLIDHLGEDVGALIKEFETSDDSAVNVEEELGAEMMALYLVRSENGQIRDVGIVIEDMKSLTCLRFYYFRNIAKHKAVISQPKLQISILSPFHLHQQVISGPAVDSPEHYCKAVDSV</sequence>
<dbReference type="Proteomes" id="UP000298787">
    <property type="component" value="Chromosome 6"/>
</dbReference>
<feature type="region of interest" description="Disordered" evidence="1">
    <location>
        <begin position="1"/>
        <end position="23"/>
    </location>
</feature>